<evidence type="ECO:0000313" key="2">
    <source>
        <dbReference type="EMBL" id="CAK9065348.1"/>
    </source>
</evidence>
<dbReference type="Proteomes" id="UP001642484">
    <property type="component" value="Unassembled WGS sequence"/>
</dbReference>
<name>A0ABP0NPE8_9DINO</name>
<reference evidence="2 3" key="1">
    <citation type="submission" date="2024-02" db="EMBL/GenBank/DDBJ databases">
        <authorList>
            <person name="Chen Y."/>
            <person name="Shah S."/>
            <person name="Dougan E. K."/>
            <person name="Thang M."/>
            <person name="Chan C."/>
        </authorList>
    </citation>
    <scope>NUCLEOTIDE SEQUENCE [LARGE SCALE GENOMIC DNA]</scope>
</reference>
<keyword evidence="3" id="KW-1185">Reference proteome</keyword>
<comment type="caution">
    <text evidence="2">The sequence shown here is derived from an EMBL/GenBank/DDBJ whole genome shotgun (WGS) entry which is preliminary data.</text>
</comment>
<dbReference type="EMBL" id="CAXAMN010022000">
    <property type="protein sequence ID" value="CAK9065348.1"/>
    <property type="molecule type" value="Genomic_DNA"/>
</dbReference>
<feature type="non-terminal residue" evidence="2">
    <location>
        <position position="1"/>
    </location>
</feature>
<feature type="region of interest" description="Disordered" evidence="1">
    <location>
        <begin position="793"/>
        <end position="834"/>
    </location>
</feature>
<feature type="compositionally biased region" description="Polar residues" evidence="1">
    <location>
        <begin position="469"/>
        <end position="488"/>
    </location>
</feature>
<protein>
    <submittedName>
        <fullName evidence="2">Uncharacterized protein</fullName>
    </submittedName>
</protein>
<sequence>TFVFKAPFSTLLSDEKSIKEMWGLRGASGTKPCFRCMNVVGHMTAQQVAAANVGWLVHFRCADQSKFAPRTPASFQEMRDKLRLVRGNKKECQRLGQLYGLHYTPFSVLWHPTLGTKVCPIKNTMFDWMHVLVASGGVAQYEVNEFAKQIRDAGIPLSALDTFGKVVRVPKSRGNLPSKFWQDRVNMEANCHIKAFAGEVLVAVPSLNLFASSVLQPLGLLPDHCLCLQYLNDILDILTQQHRALKFIGELEEAIGKHAVLFRRLYDDCAKPKFHWLFHIPQNFVEFEANLSCFGPERKHRATKTVAAHVFNDHLCDHVALRLGHELLYEFEHKPNLVEPIFLKEPFRALPSGPKLLEFWRSDVMQVRTSKQLMCPAGQVSLGDVLFGEHLRSLVVPRAFLQACLMTGESIFLAQVSLHKWKAGSIFESVSEEHLLEWHDDLRPIIYSTKSCGSLQACLRPAEALRTRSPLQSMSSESVPSTPLSAATPTLHESAGDASLLTEEEMASSRCCTCHKPIDLTNSLVIVRSSLKAPEVRRCKSCHSVRAAIERLKKNHGNLVKDWSKITGDKVSAFFQDYPHLRGDELRQKIEEIAQDWKTETTRYEFNSQADFMDETDLKKKYHDKPEILENILRNGRQFFCPVKKIMLYGDPKYDAKVSDQTEYGHTEKRKAQTMLRDNIEPENKKGRRNKKDDNKEEEQKLKAGEKKKIAKKAEALGSKVLQLKDLLGKCSEYGNMIPPYVVNAGETGITKAQQTMTETQALLDAGKGDGAAALEKLDETSTHLADCCSRVKSQLEQEEPDEREEPKTTEKKETQLEANLDGMCAAESQAESP</sequence>
<feature type="compositionally biased region" description="Basic and acidic residues" evidence="1">
    <location>
        <begin position="805"/>
        <end position="816"/>
    </location>
</feature>
<gene>
    <name evidence="2" type="ORF">CCMP2556_LOCUS32138</name>
</gene>
<feature type="compositionally biased region" description="Basic and acidic residues" evidence="1">
    <location>
        <begin position="659"/>
        <end position="671"/>
    </location>
</feature>
<feature type="compositionally biased region" description="Basic and acidic residues" evidence="1">
    <location>
        <begin position="678"/>
        <end position="707"/>
    </location>
</feature>
<accession>A0ABP0NPE8</accession>
<feature type="region of interest" description="Disordered" evidence="1">
    <location>
        <begin position="659"/>
        <end position="707"/>
    </location>
</feature>
<feature type="region of interest" description="Disordered" evidence="1">
    <location>
        <begin position="469"/>
        <end position="490"/>
    </location>
</feature>
<evidence type="ECO:0000313" key="3">
    <source>
        <dbReference type="Proteomes" id="UP001642484"/>
    </source>
</evidence>
<evidence type="ECO:0000256" key="1">
    <source>
        <dbReference type="SAM" id="MobiDB-lite"/>
    </source>
</evidence>
<organism evidence="2 3">
    <name type="scientific">Durusdinium trenchii</name>
    <dbReference type="NCBI Taxonomy" id="1381693"/>
    <lineage>
        <taxon>Eukaryota</taxon>
        <taxon>Sar</taxon>
        <taxon>Alveolata</taxon>
        <taxon>Dinophyceae</taxon>
        <taxon>Suessiales</taxon>
        <taxon>Symbiodiniaceae</taxon>
        <taxon>Durusdinium</taxon>
    </lineage>
</organism>
<proteinExistence type="predicted"/>